<protein>
    <recommendedName>
        <fullName evidence="4">DUF3592 domain-containing protein</fullName>
    </recommendedName>
</protein>
<evidence type="ECO:0000313" key="3">
    <source>
        <dbReference type="Proteomes" id="UP000235363"/>
    </source>
</evidence>
<sequence>MLVASICIAIGLAAIVAAIVWFALRHRRAERRFRTDAVVIGSMGRPGDDLRAMVLEVTDRDGTTRTVTDTFYSNFAAGHVGRVVEVDIERPTTDGKPGRVRVPRQADPTFLLNALLAAAGVAFLLAGMFILMQATM</sequence>
<evidence type="ECO:0008006" key="4">
    <source>
        <dbReference type="Google" id="ProtNLM"/>
    </source>
</evidence>
<dbReference type="Proteomes" id="UP000235363">
    <property type="component" value="Unassembled WGS sequence"/>
</dbReference>
<reference evidence="2 3" key="1">
    <citation type="submission" date="2017-09" db="EMBL/GenBank/DDBJ databases">
        <title>Bacterial strain isolated from the female urinary microbiota.</title>
        <authorList>
            <person name="Thomas-White K."/>
            <person name="Kumar N."/>
            <person name="Forster S."/>
            <person name="Putonti C."/>
            <person name="Lawley T."/>
            <person name="Wolfe A.J."/>
        </authorList>
    </citation>
    <scope>NUCLEOTIDE SEQUENCE [LARGE SCALE GENOMIC DNA]</scope>
    <source>
        <strain evidence="2 3">UMB0908</strain>
    </source>
</reference>
<dbReference type="EMBL" id="PNHF01000007">
    <property type="protein sequence ID" value="PMC62718.1"/>
    <property type="molecule type" value="Genomic_DNA"/>
</dbReference>
<keyword evidence="1" id="KW-0472">Membrane</keyword>
<feature type="transmembrane region" description="Helical" evidence="1">
    <location>
        <begin position="110"/>
        <end position="132"/>
    </location>
</feature>
<name>A0A2N6T057_9CORY</name>
<proteinExistence type="predicted"/>
<gene>
    <name evidence="2" type="ORF">CJ204_04295</name>
</gene>
<evidence type="ECO:0000256" key="1">
    <source>
        <dbReference type="SAM" id="Phobius"/>
    </source>
</evidence>
<comment type="caution">
    <text evidence="2">The sequence shown here is derived from an EMBL/GenBank/DDBJ whole genome shotgun (WGS) entry which is preliminary data.</text>
</comment>
<keyword evidence="1" id="KW-1133">Transmembrane helix</keyword>
<dbReference type="AlphaFoldDB" id="A0A2N6T057"/>
<keyword evidence="1" id="KW-0812">Transmembrane</keyword>
<evidence type="ECO:0000313" key="2">
    <source>
        <dbReference type="EMBL" id="PMC62718.1"/>
    </source>
</evidence>
<feature type="transmembrane region" description="Helical" evidence="1">
    <location>
        <begin position="6"/>
        <end position="24"/>
    </location>
</feature>
<accession>A0A2N6T057</accession>
<organism evidence="2 3">
    <name type="scientific">Corynebacterium xerosis</name>
    <dbReference type="NCBI Taxonomy" id="1725"/>
    <lineage>
        <taxon>Bacteria</taxon>
        <taxon>Bacillati</taxon>
        <taxon>Actinomycetota</taxon>
        <taxon>Actinomycetes</taxon>
        <taxon>Mycobacteriales</taxon>
        <taxon>Corynebacteriaceae</taxon>
        <taxon>Corynebacterium</taxon>
    </lineage>
</organism>
<dbReference type="RefSeq" id="WP_102212384.1">
    <property type="nucleotide sequence ID" value="NZ_PNHF01000007.1"/>
</dbReference>